<gene>
    <name evidence="2" type="ORF">VRLFYP33_01425</name>
</gene>
<protein>
    <recommendedName>
        <fullName evidence="1">Putative regulatory protein VRLFYP33_01425</fullName>
    </recommendedName>
</protein>
<evidence type="ECO:0000256" key="1">
    <source>
        <dbReference type="HAMAP-Rule" id="MF_01503"/>
    </source>
</evidence>
<dbReference type="HAMAP" id="MF_01503">
    <property type="entry name" value="RemA"/>
    <property type="match status" value="1"/>
</dbReference>
<dbReference type="EMBL" id="CACRUX010000054">
    <property type="protein sequence ID" value="VYU20013.1"/>
    <property type="molecule type" value="Genomic_DNA"/>
</dbReference>
<dbReference type="GeneID" id="83055009"/>
<dbReference type="AlphaFoldDB" id="A0A6N3D303"/>
<name>A0A6N3D303_9FIRM</name>
<comment type="similarity">
    <text evidence="1">Belongs to the RemA family.</text>
</comment>
<dbReference type="NCBIfam" id="NF046064">
    <property type="entry name" value="MtxBflmRegRemA"/>
    <property type="match status" value="1"/>
</dbReference>
<proteinExistence type="inferred from homology"/>
<evidence type="ECO:0000313" key="2">
    <source>
        <dbReference type="EMBL" id="VYU20013.1"/>
    </source>
</evidence>
<dbReference type="Pfam" id="PF04025">
    <property type="entry name" value="RemA-like"/>
    <property type="match status" value="1"/>
</dbReference>
<dbReference type="PANTHER" id="PTHR38449">
    <property type="entry name" value="REGULATORY PROTEIN TM_1690-RELATED"/>
    <property type="match status" value="1"/>
</dbReference>
<dbReference type="NCBIfam" id="NF003315">
    <property type="entry name" value="PRK04323.1"/>
    <property type="match status" value="1"/>
</dbReference>
<organism evidence="2">
    <name type="scientific">Veillonella ratti</name>
    <dbReference type="NCBI Taxonomy" id="103892"/>
    <lineage>
        <taxon>Bacteria</taxon>
        <taxon>Bacillati</taxon>
        <taxon>Bacillota</taxon>
        <taxon>Negativicutes</taxon>
        <taxon>Veillonellales</taxon>
        <taxon>Veillonellaceae</taxon>
        <taxon>Veillonella</taxon>
    </lineage>
</organism>
<dbReference type="PANTHER" id="PTHR38449:SF1">
    <property type="entry name" value="REGULATORY PROTEIN SSL2874-RELATED"/>
    <property type="match status" value="1"/>
</dbReference>
<dbReference type="RefSeq" id="WP_006556813.1">
    <property type="nucleotide sequence ID" value="NZ_CACRUX010000054.1"/>
</dbReference>
<reference evidence="2" key="1">
    <citation type="submission" date="2019-11" db="EMBL/GenBank/DDBJ databases">
        <authorList>
            <person name="Feng L."/>
        </authorList>
    </citation>
    <scope>NUCLEOTIDE SEQUENCE</scope>
    <source>
        <strain evidence="2">VrattiLFYP33</strain>
    </source>
</reference>
<sequence length="88" mass="9535">MNTKLLNIGFGNMVSANRLIAIISPESAPIKRMIQDAREKSVLVDATYGRKTRAVLVMDSGQIVLSAIQPETVAHRIVQATPSETTEA</sequence>
<dbReference type="InterPro" id="IPR007169">
    <property type="entry name" value="RemA-like"/>
</dbReference>
<dbReference type="OrthoDB" id="5432174at2"/>
<accession>A0A6N3D303</accession>